<keyword evidence="3" id="KW-1185">Reference proteome</keyword>
<dbReference type="VEuPathDB" id="FungiDB:MELLADRAFT_94635"/>
<evidence type="ECO:0000256" key="1">
    <source>
        <dbReference type="SAM" id="MobiDB-lite"/>
    </source>
</evidence>
<dbReference type="RefSeq" id="XP_007417315.1">
    <property type="nucleotide sequence ID" value="XM_007417253.1"/>
</dbReference>
<dbReference type="KEGG" id="mlr:MELLADRAFT_94635"/>
<evidence type="ECO:0000313" key="3">
    <source>
        <dbReference type="Proteomes" id="UP000001072"/>
    </source>
</evidence>
<dbReference type="HOGENOM" id="CLU_009065_0_1_1"/>
<dbReference type="Proteomes" id="UP000001072">
    <property type="component" value="Unassembled WGS sequence"/>
</dbReference>
<protein>
    <submittedName>
        <fullName evidence="2">Uncharacterized protein</fullName>
    </submittedName>
</protein>
<feature type="region of interest" description="Disordered" evidence="1">
    <location>
        <begin position="28"/>
        <end position="59"/>
    </location>
</feature>
<evidence type="ECO:0000313" key="2">
    <source>
        <dbReference type="EMBL" id="EGF99437.1"/>
    </source>
</evidence>
<proteinExistence type="predicted"/>
<dbReference type="GeneID" id="18936940"/>
<dbReference type="EMBL" id="GL883159">
    <property type="protein sequence ID" value="EGF99437.1"/>
    <property type="molecule type" value="Genomic_DNA"/>
</dbReference>
<accession>F4S7E7</accession>
<organism evidence="3">
    <name type="scientific">Melampsora larici-populina (strain 98AG31 / pathotype 3-4-7)</name>
    <name type="common">Poplar leaf rust fungus</name>
    <dbReference type="NCBI Taxonomy" id="747676"/>
    <lineage>
        <taxon>Eukaryota</taxon>
        <taxon>Fungi</taxon>
        <taxon>Dikarya</taxon>
        <taxon>Basidiomycota</taxon>
        <taxon>Pucciniomycotina</taxon>
        <taxon>Pucciniomycetes</taxon>
        <taxon>Pucciniales</taxon>
        <taxon>Melampsoraceae</taxon>
        <taxon>Melampsora</taxon>
    </lineage>
</organism>
<reference evidence="3" key="1">
    <citation type="journal article" date="2011" name="Proc. Natl. Acad. Sci. U.S.A.">
        <title>Obligate biotrophy features unraveled by the genomic analysis of rust fungi.</title>
        <authorList>
            <person name="Duplessis S."/>
            <person name="Cuomo C.A."/>
            <person name="Lin Y.-C."/>
            <person name="Aerts A."/>
            <person name="Tisserant E."/>
            <person name="Veneault-Fourrey C."/>
            <person name="Joly D.L."/>
            <person name="Hacquard S."/>
            <person name="Amselem J."/>
            <person name="Cantarel B.L."/>
            <person name="Chiu R."/>
            <person name="Coutinho P.M."/>
            <person name="Feau N."/>
            <person name="Field M."/>
            <person name="Frey P."/>
            <person name="Gelhaye E."/>
            <person name="Goldberg J."/>
            <person name="Grabherr M.G."/>
            <person name="Kodira C.D."/>
            <person name="Kohler A."/>
            <person name="Kuees U."/>
            <person name="Lindquist E.A."/>
            <person name="Lucas S.M."/>
            <person name="Mago R."/>
            <person name="Mauceli E."/>
            <person name="Morin E."/>
            <person name="Murat C."/>
            <person name="Pangilinan J.L."/>
            <person name="Park R."/>
            <person name="Pearson M."/>
            <person name="Quesneville H."/>
            <person name="Rouhier N."/>
            <person name="Sakthikumar S."/>
            <person name="Salamov A.A."/>
            <person name="Schmutz J."/>
            <person name="Selles B."/>
            <person name="Shapiro H."/>
            <person name="Tanguay P."/>
            <person name="Tuskan G.A."/>
            <person name="Henrissat B."/>
            <person name="Van de Peer Y."/>
            <person name="Rouze P."/>
            <person name="Ellis J.G."/>
            <person name="Dodds P.N."/>
            <person name="Schein J.E."/>
            <person name="Zhong S."/>
            <person name="Hamelin R.C."/>
            <person name="Grigoriev I.V."/>
            <person name="Szabo L.J."/>
            <person name="Martin F."/>
        </authorList>
    </citation>
    <scope>NUCLEOTIDE SEQUENCE [LARGE SCALE GENOMIC DNA]</scope>
    <source>
        <strain evidence="3">98AG31 / pathotype 3-4-7</strain>
    </source>
</reference>
<dbReference type="OrthoDB" id="2436145at2759"/>
<sequence>MQRMPSENNLTTEAIIIDSDEGDVVLNQAKSKDQKNKSIVIESSKEDENPVPLSKTEQNPKVIKSKAQKQMDLLALCPLSTPDSPCDRCKVEKIGGDKIFHCHCGAKSKTLKQGRTLKAVEHWKTATERISTNKTLNSFIKRKAADPSASSDKSRIIEVACAGLCDATWKRKRAKQSIAQFMEKSCSIYRGNQRHMVCKDLFGANANEVDLTSDQRARLITALDSCSTWIVKRHPDRNALYSPSCLVTIPVKIKKKDELVVCDECQKLKGLGSVTQALNTPYAIDDKIKFTPKVIMSADPFHAKLIKYKELEIRNKSIEASSKGDWGDFMHRLSISARRGLLQNQGAVKGLIQSVAIKAERESQGKSTRGMRIDSCLDDCLTTLGAMSTSALGLFNHNFAGRTARSQRMIRAKTGMQLEDGLKLANFEKVAQFLSNLGYSGPVAGASNQTVCVKTLRHHNGCLVGAEGGDIPFEHAEELANIVKNITEEDKLCGKIRAYTLQVPLPNVPTFVVALIASPAKENAGDILSQHKEFMNLCQASGINLLSIGGDGAPVELAAQAGLETLTTEFLTFDESSLKVHIKVPFIGNPLRPIVGVQDPKHAKKTATNQFLSGARLLASVKYYACVQHDKQDDGRAFRIFSWQTLEASLFNPESTVIEKGSASAWTAEFFMRRWKNYLKRRQDEPNSIMSMKNNGISPQSFNIFETLAQILLSLIISHREHYPDFPFLPWKHGSEACEHIFGWMRVISENFSVLDARLMIPKIFAVIKSIVMGKMKMAPSEHMHAGYQISFSQEHEGLNTKSLS</sequence>
<gene>
    <name evidence="2" type="ORF">MELLADRAFT_94635</name>
</gene>
<name>F4S7E7_MELLP</name>
<dbReference type="eggNOG" id="ENOG502QUPU">
    <property type="taxonomic scope" value="Eukaryota"/>
</dbReference>
<dbReference type="InParanoid" id="F4S7E7"/>
<dbReference type="AlphaFoldDB" id="F4S7E7"/>